<evidence type="ECO:0000256" key="1">
    <source>
        <dbReference type="ARBA" id="ARBA00004141"/>
    </source>
</evidence>
<dbReference type="Gene3D" id="1.10.357.140">
    <property type="entry name" value="UbiA prenyltransferase"/>
    <property type="match status" value="1"/>
</dbReference>
<dbReference type="AlphaFoldDB" id="A0A3R9WG18"/>
<evidence type="ECO:0000256" key="4">
    <source>
        <dbReference type="ARBA" id="ARBA00022989"/>
    </source>
</evidence>
<feature type="transmembrane region" description="Helical" evidence="6">
    <location>
        <begin position="63"/>
        <end position="80"/>
    </location>
</feature>
<sequence>MSTLIQPKIETQTVTAPHRMRLKAHLCITRFDHSIKNVFILPGIILPLSILREPFTPVLIKRLGIGFLSATLIACSNYVLNEVLDAPFDKKHPLKCNRPTALGLINIPAAYCQWLLIMIAGIVLACTISWQFSLAAAGLWIMGCLYNIPPIRTKDIPYLDVLTEAINNPLRMLLGWYMVTSTLVPPISLIVSYWMLGCYFMALKRFSEYREIGSPLMAGAYRKSFLRYTERSLLGSVLFYASVAMLMFGAFIMRYRMELILAVPFVALLMAMYFDLAFHPNSAVQHPEKLYRQPALMATTIITSTVFIALLYCNIPWIGRFFSPTLPQAHMVKISTR</sequence>
<comment type="subcellular location">
    <subcellularLocation>
        <location evidence="1">Membrane</location>
        <topology evidence="1">Multi-pass membrane protein</topology>
    </subcellularLocation>
</comment>
<evidence type="ECO:0000256" key="6">
    <source>
        <dbReference type="SAM" id="Phobius"/>
    </source>
</evidence>
<evidence type="ECO:0000313" key="8">
    <source>
        <dbReference type="Proteomes" id="UP000269669"/>
    </source>
</evidence>
<dbReference type="GO" id="GO:0016020">
    <property type="term" value="C:membrane"/>
    <property type="evidence" value="ECO:0007669"/>
    <property type="project" value="UniProtKB-SubCell"/>
</dbReference>
<keyword evidence="2" id="KW-1003">Cell membrane</keyword>
<dbReference type="Proteomes" id="UP000269669">
    <property type="component" value="Unassembled WGS sequence"/>
</dbReference>
<evidence type="ECO:0000256" key="2">
    <source>
        <dbReference type="ARBA" id="ARBA00022475"/>
    </source>
</evidence>
<feature type="transmembrane region" description="Helical" evidence="6">
    <location>
        <begin position="100"/>
        <end position="125"/>
    </location>
</feature>
<name>A0A3R9WG18_9BACT</name>
<feature type="transmembrane region" description="Helical" evidence="6">
    <location>
        <begin position="259"/>
        <end position="276"/>
    </location>
</feature>
<accession>A0A3R9WG18</accession>
<evidence type="ECO:0000256" key="3">
    <source>
        <dbReference type="ARBA" id="ARBA00022692"/>
    </source>
</evidence>
<dbReference type="RefSeq" id="WP_221761606.1">
    <property type="nucleotide sequence ID" value="NZ_RSDW01000001.1"/>
</dbReference>
<dbReference type="InterPro" id="IPR044878">
    <property type="entry name" value="UbiA_sf"/>
</dbReference>
<keyword evidence="5 6" id="KW-0472">Membrane</keyword>
<comment type="caution">
    <text evidence="7">The sequence shown here is derived from an EMBL/GenBank/DDBJ whole genome shotgun (WGS) entry which is preliminary data.</text>
</comment>
<keyword evidence="8" id="KW-1185">Reference proteome</keyword>
<evidence type="ECO:0000256" key="5">
    <source>
        <dbReference type="ARBA" id="ARBA00023136"/>
    </source>
</evidence>
<keyword evidence="3 6" id="KW-0812">Transmembrane</keyword>
<feature type="transmembrane region" description="Helical" evidence="6">
    <location>
        <begin position="232"/>
        <end position="253"/>
    </location>
</feature>
<feature type="transmembrane region" description="Helical" evidence="6">
    <location>
        <begin position="296"/>
        <end position="318"/>
    </location>
</feature>
<organism evidence="7 8">
    <name type="scientific">Edaphobacter aggregans</name>
    <dbReference type="NCBI Taxonomy" id="570835"/>
    <lineage>
        <taxon>Bacteria</taxon>
        <taxon>Pseudomonadati</taxon>
        <taxon>Acidobacteriota</taxon>
        <taxon>Terriglobia</taxon>
        <taxon>Terriglobales</taxon>
        <taxon>Acidobacteriaceae</taxon>
        <taxon>Edaphobacter</taxon>
    </lineage>
</organism>
<dbReference type="Pfam" id="PF01040">
    <property type="entry name" value="UbiA"/>
    <property type="match status" value="1"/>
</dbReference>
<feature type="transmembrane region" description="Helical" evidence="6">
    <location>
        <begin position="132"/>
        <end position="149"/>
    </location>
</feature>
<reference evidence="7 8" key="1">
    <citation type="submission" date="2018-12" db="EMBL/GenBank/DDBJ databases">
        <title>Sequencing of bacterial isolates from soil warming experiment in Harvard Forest, Massachusetts, USA.</title>
        <authorList>
            <person name="Deangelis K."/>
        </authorList>
    </citation>
    <scope>NUCLEOTIDE SEQUENCE [LARGE SCALE GENOMIC DNA]</scope>
    <source>
        <strain evidence="7 8">EB153</strain>
    </source>
</reference>
<evidence type="ECO:0000313" key="7">
    <source>
        <dbReference type="EMBL" id="RSL16357.1"/>
    </source>
</evidence>
<keyword evidence="7" id="KW-0808">Transferase</keyword>
<dbReference type="GO" id="GO:0016765">
    <property type="term" value="F:transferase activity, transferring alkyl or aryl (other than methyl) groups"/>
    <property type="evidence" value="ECO:0007669"/>
    <property type="project" value="InterPro"/>
</dbReference>
<gene>
    <name evidence="7" type="ORF">EDE15_1869</name>
</gene>
<proteinExistence type="predicted"/>
<dbReference type="InterPro" id="IPR000537">
    <property type="entry name" value="UbiA_prenyltransferase"/>
</dbReference>
<keyword evidence="4 6" id="KW-1133">Transmembrane helix</keyword>
<dbReference type="EMBL" id="RSDW01000001">
    <property type="protein sequence ID" value="RSL16357.1"/>
    <property type="molecule type" value="Genomic_DNA"/>
</dbReference>
<protein>
    <submittedName>
        <fullName evidence="7">4-hydroxybenzoate polyprenyltransferase</fullName>
    </submittedName>
</protein>
<feature type="transmembrane region" description="Helical" evidence="6">
    <location>
        <begin position="176"/>
        <end position="202"/>
    </location>
</feature>